<dbReference type="InterPro" id="IPR043143">
    <property type="entry name" value="Mal/L-sulf/L-lact_DH-like_NADP"/>
</dbReference>
<gene>
    <name evidence="3" type="ORF">SAMN02982931_03628</name>
</gene>
<dbReference type="EMBL" id="FMXQ01000008">
    <property type="protein sequence ID" value="SDB47339.1"/>
    <property type="molecule type" value="Genomic_DNA"/>
</dbReference>
<evidence type="ECO:0000256" key="1">
    <source>
        <dbReference type="ARBA" id="ARBA00006056"/>
    </source>
</evidence>
<comment type="similarity">
    <text evidence="1">Belongs to the LDH2/MDH2 oxidoreductase family.</text>
</comment>
<evidence type="ECO:0000313" key="3">
    <source>
        <dbReference type="EMBL" id="SDB47339.1"/>
    </source>
</evidence>
<dbReference type="RefSeq" id="WP_090878543.1">
    <property type="nucleotide sequence ID" value="NZ_FMXQ01000008.1"/>
</dbReference>
<keyword evidence="2" id="KW-0560">Oxidoreductase</keyword>
<dbReference type="Proteomes" id="UP000199071">
    <property type="component" value="Unassembled WGS sequence"/>
</dbReference>
<accession>A0A1G6DQB0</accession>
<reference evidence="3 4" key="1">
    <citation type="submission" date="2016-10" db="EMBL/GenBank/DDBJ databases">
        <authorList>
            <person name="de Groot N.N."/>
        </authorList>
    </citation>
    <scope>NUCLEOTIDE SEQUENCE [LARGE SCALE GENOMIC DNA]</scope>
    <source>
        <strain evidence="3 4">ATCC 35022</strain>
    </source>
</reference>
<dbReference type="PANTHER" id="PTHR11091:SF0">
    <property type="entry name" value="MALATE DEHYDROGENASE"/>
    <property type="match status" value="1"/>
</dbReference>
<organism evidence="3 4">
    <name type="scientific">Bauldia litoralis</name>
    <dbReference type="NCBI Taxonomy" id="665467"/>
    <lineage>
        <taxon>Bacteria</taxon>
        <taxon>Pseudomonadati</taxon>
        <taxon>Pseudomonadota</taxon>
        <taxon>Alphaproteobacteria</taxon>
        <taxon>Hyphomicrobiales</taxon>
        <taxon>Kaistiaceae</taxon>
        <taxon>Bauldia</taxon>
    </lineage>
</organism>
<dbReference type="Pfam" id="PF02615">
    <property type="entry name" value="Ldh_2"/>
    <property type="match status" value="1"/>
</dbReference>
<sequence>MTRYRPADLVDFTAALFAAAGMDGDKPATVAELLVEADLMGHDTHGLNLAPNYLRELENGEMRATGDPEVLSDHKAALLWDARRLSGVWITARAIDEACNRASDYGVATVSVRESHHIACLAAYLTRATNRGQVVLIACSDPAVATVAPHGGLDPVFTPDPFAAGFPTEGDPILIDMSSSITTNGMAGRLRGGGEHFPGKWAQDHAGNATNDPRILFDEPKGTLLPTGGHDHGHKGYGMALIVESLSQGLSGDGRSSKPSFWGAAIFIQVFEPDAFAGRVAFNRETSELVSLCHGSRPAVGIEKVRLPGERALARKRDAMRNGLALYPGIVDRLEPWAEKYGVPLPQTL</sequence>
<dbReference type="InterPro" id="IPR036111">
    <property type="entry name" value="Mal/L-sulfo/L-lacto_DH-like_sf"/>
</dbReference>
<dbReference type="OrthoDB" id="9811519at2"/>
<dbReference type="InterPro" id="IPR043144">
    <property type="entry name" value="Mal/L-sulf/L-lact_DH-like_ah"/>
</dbReference>
<dbReference type="Gene3D" id="3.30.1370.60">
    <property type="entry name" value="Hypothetical oxidoreductase yiak, domain 2"/>
    <property type="match status" value="1"/>
</dbReference>
<keyword evidence="4" id="KW-1185">Reference proteome</keyword>
<dbReference type="PANTHER" id="PTHR11091">
    <property type="entry name" value="OXIDOREDUCTASE-RELATED"/>
    <property type="match status" value="1"/>
</dbReference>
<evidence type="ECO:0000313" key="4">
    <source>
        <dbReference type="Proteomes" id="UP000199071"/>
    </source>
</evidence>
<dbReference type="InterPro" id="IPR003767">
    <property type="entry name" value="Malate/L-lactate_DH-like"/>
</dbReference>
<dbReference type="SUPFAM" id="SSF89733">
    <property type="entry name" value="L-sulfolactate dehydrogenase-like"/>
    <property type="match status" value="1"/>
</dbReference>
<dbReference type="GO" id="GO:0016491">
    <property type="term" value="F:oxidoreductase activity"/>
    <property type="evidence" value="ECO:0007669"/>
    <property type="project" value="UniProtKB-KW"/>
</dbReference>
<dbReference type="Gene3D" id="1.10.1530.10">
    <property type="match status" value="1"/>
</dbReference>
<protein>
    <submittedName>
        <fullName evidence="3">Malate/lactate/ureidoglycolate dehydrogenase, LDH2 family</fullName>
    </submittedName>
</protein>
<dbReference type="STRING" id="665467.SAMN02982931_03628"/>
<name>A0A1G6DQB0_9HYPH</name>
<dbReference type="AlphaFoldDB" id="A0A1G6DQB0"/>
<proteinExistence type="inferred from homology"/>
<evidence type="ECO:0000256" key="2">
    <source>
        <dbReference type="ARBA" id="ARBA00023002"/>
    </source>
</evidence>